<dbReference type="RefSeq" id="WP_157434283.1">
    <property type="nucleotide sequence ID" value="NZ_CP016076.1"/>
</dbReference>
<name>A0AAC9PSL0_9PSEU</name>
<protein>
    <submittedName>
        <fullName evidence="2">Uncharacterized protein</fullName>
    </submittedName>
</protein>
<dbReference type="Proteomes" id="UP000185511">
    <property type="component" value="Chromosome"/>
</dbReference>
<keyword evidence="3" id="KW-1185">Reference proteome</keyword>
<dbReference type="AlphaFoldDB" id="A0AAC9PSL0"/>
<proteinExistence type="predicted"/>
<reference evidence="3" key="1">
    <citation type="submission" date="2016-06" db="EMBL/GenBank/DDBJ databases">
        <title>Complete genome sequence of Actinoalloteichus fjordicus DSM 46855 (=ADI127-17), type strain of the new species Actinoalloteichus fjordicus.</title>
        <authorList>
            <person name="Ruckert C."/>
            <person name="Nouioui I."/>
            <person name="Willmese J."/>
            <person name="van Wezel G."/>
            <person name="Klenk H.-P."/>
            <person name="Kalinowski J."/>
            <person name="Zotchev S.B."/>
        </authorList>
    </citation>
    <scope>NUCLEOTIDE SEQUENCE [LARGE SCALE GENOMIC DNA]</scope>
    <source>
        <strain evidence="3">ADI127-7</strain>
    </source>
</reference>
<dbReference type="KEGG" id="acad:UA74_18180"/>
<feature type="chain" id="PRO_5042145805" evidence="1">
    <location>
        <begin position="30"/>
        <end position="194"/>
    </location>
</feature>
<dbReference type="EMBL" id="CP016076">
    <property type="protein sequence ID" value="APU15664.1"/>
    <property type="molecule type" value="Genomic_DNA"/>
</dbReference>
<feature type="signal peptide" evidence="1">
    <location>
        <begin position="1"/>
        <end position="29"/>
    </location>
</feature>
<evidence type="ECO:0000313" key="3">
    <source>
        <dbReference type="Proteomes" id="UP000185511"/>
    </source>
</evidence>
<gene>
    <name evidence="2" type="ORF">UA74_18180</name>
</gene>
<keyword evidence="1" id="KW-0732">Signal</keyword>
<evidence type="ECO:0000313" key="2">
    <source>
        <dbReference type="EMBL" id="APU15664.1"/>
    </source>
</evidence>
<organism evidence="2 3">
    <name type="scientific">Actinoalloteichus fjordicus</name>
    <dbReference type="NCBI Taxonomy" id="1612552"/>
    <lineage>
        <taxon>Bacteria</taxon>
        <taxon>Bacillati</taxon>
        <taxon>Actinomycetota</taxon>
        <taxon>Actinomycetes</taxon>
        <taxon>Pseudonocardiales</taxon>
        <taxon>Pseudonocardiaceae</taxon>
        <taxon>Actinoalloteichus</taxon>
    </lineage>
</organism>
<evidence type="ECO:0000256" key="1">
    <source>
        <dbReference type="SAM" id="SignalP"/>
    </source>
</evidence>
<sequence>MSLSLSVRRRLLTGLFAGSLLLFGGTAVAAVPAAAPTADDSVTVAWTDGPCTGTTGVTVVVDFTGHAGGDVVRRCTDGDPATAFAALTDVDVAPEHGIGQGETGPYQYLCRIDGLPSATADACDGFLPNAPYWAFWVPDVAGDAWGYADEGVDTYDPPLGDVLGFSFGAGTVADPNEMSLTLDEALDPNWTPTS</sequence>
<dbReference type="InterPro" id="IPR006311">
    <property type="entry name" value="TAT_signal"/>
</dbReference>
<accession>A0AAC9PSL0</accession>
<dbReference type="PROSITE" id="PS51318">
    <property type="entry name" value="TAT"/>
    <property type="match status" value="1"/>
</dbReference>